<keyword evidence="2" id="KW-1185">Reference proteome</keyword>
<proteinExistence type="predicted"/>
<comment type="caution">
    <text evidence="1">The sequence shown here is derived from an EMBL/GenBank/DDBJ whole genome shotgun (WGS) entry which is preliminary data.</text>
</comment>
<gene>
    <name evidence="1" type="ORF">NDU88_003388</name>
</gene>
<sequence>MAPLRARSGLLKRGQAAVFSVVQTGPAAAAADRPAPRGQEPWCELALRDAKPASALLGTVVYNRPLSFTLPSQLL</sequence>
<evidence type="ECO:0000313" key="2">
    <source>
        <dbReference type="Proteomes" id="UP001066276"/>
    </source>
</evidence>
<accession>A0AAV7V2B8</accession>
<organism evidence="1 2">
    <name type="scientific">Pleurodeles waltl</name>
    <name type="common">Iberian ribbed newt</name>
    <dbReference type="NCBI Taxonomy" id="8319"/>
    <lineage>
        <taxon>Eukaryota</taxon>
        <taxon>Metazoa</taxon>
        <taxon>Chordata</taxon>
        <taxon>Craniata</taxon>
        <taxon>Vertebrata</taxon>
        <taxon>Euteleostomi</taxon>
        <taxon>Amphibia</taxon>
        <taxon>Batrachia</taxon>
        <taxon>Caudata</taxon>
        <taxon>Salamandroidea</taxon>
        <taxon>Salamandridae</taxon>
        <taxon>Pleurodelinae</taxon>
        <taxon>Pleurodeles</taxon>
    </lineage>
</organism>
<name>A0AAV7V2B8_PLEWA</name>
<dbReference type="AlphaFoldDB" id="A0AAV7V2B8"/>
<evidence type="ECO:0000313" key="1">
    <source>
        <dbReference type="EMBL" id="KAJ1194093.1"/>
    </source>
</evidence>
<dbReference type="EMBL" id="JANPWB010000004">
    <property type="protein sequence ID" value="KAJ1194093.1"/>
    <property type="molecule type" value="Genomic_DNA"/>
</dbReference>
<dbReference type="Proteomes" id="UP001066276">
    <property type="component" value="Chromosome 2_2"/>
</dbReference>
<protein>
    <submittedName>
        <fullName evidence="1">Uncharacterized protein</fullName>
    </submittedName>
</protein>
<reference evidence="1" key="1">
    <citation type="journal article" date="2022" name="bioRxiv">
        <title>Sequencing and chromosome-scale assembly of the giantPleurodeles waltlgenome.</title>
        <authorList>
            <person name="Brown T."/>
            <person name="Elewa A."/>
            <person name="Iarovenko S."/>
            <person name="Subramanian E."/>
            <person name="Araus A.J."/>
            <person name="Petzold A."/>
            <person name="Susuki M."/>
            <person name="Suzuki K.-i.T."/>
            <person name="Hayashi T."/>
            <person name="Toyoda A."/>
            <person name="Oliveira C."/>
            <person name="Osipova E."/>
            <person name="Leigh N.D."/>
            <person name="Simon A."/>
            <person name="Yun M.H."/>
        </authorList>
    </citation>
    <scope>NUCLEOTIDE SEQUENCE</scope>
    <source>
        <strain evidence="1">20211129_DDA</strain>
        <tissue evidence="1">Liver</tissue>
    </source>
</reference>